<dbReference type="AlphaFoldDB" id="D6X0F4"/>
<keyword evidence="2" id="KW-1185">Reference proteome</keyword>
<gene>
    <name evidence="1" type="primary">GLEAN_12790</name>
    <name evidence="1" type="ORF">TcasGA2_TC012790</name>
</gene>
<sequence length="64" mass="7452">MDRNSMRLTLRIRRTERGAPVIACYETPPRIEGGPRLDLYLIARPANARLDRAPPETDRPPRRR</sequence>
<reference evidence="1 2" key="1">
    <citation type="journal article" date="2008" name="Nature">
        <title>The genome of the model beetle and pest Tribolium castaneum.</title>
        <authorList>
            <consortium name="Tribolium Genome Sequencing Consortium"/>
            <person name="Richards S."/>
            <person name="Gibbs R.A."/>
            <person name="Weinstock G.M."/>
            <person name="Brown S.J."/>
            <person name="Denell R."/>
            <person name="Beeman R.W."/>
            <person name="Gibbs R."/>
            <person name="Beeman R.W."/>
            <person name="Brown S.J."/>
            <person name="Bucher G."/>
            <person name="Friedrich M."/>
            <person name="Grimmelikhuijzen C.J."/>
            <person name="Klingler M."/>
            <person name="Lorenzen M."/>
            <person name="Richards S."/>
            <person name="Roth S."/>
            <person name="Schroder R."/>
            <person name="Tautz D."/>
            <person name="Zdobnov E.M."/>
            <person name="Muzny D."/>
            <person name="Gibbs R.A."/>
            <person name="Weinstock G.M."/>
            <person name="Attaway T."/>
            <person name="Bell S."/>
            <person name="Buhay C.J."/>
            <person name="Chandrabose M.N."/>
            <person name="Chavez D."/>
            <person name="Clerk-Blankenburg K.P."/>
            <person name="Cree A."/>
            <person name="Dao M."/>
            <person name="Davis C."/>
            <person name="Chacko J."/>
            <person name="Dinh H."/>
            <person name="Dugan-Rocha S."/>
            <person name="Fowler G."/>
            <person name="Garner T.T."/>
            <person name="Garnes J."/>
            <person name="Gnirke A."/>
            <person name="Hawes A."/>
            <person name="Hernandez J."/>
            <person name="Hines S."/>
            <person name="Holder M."/>
            <person name="Hume J."/>
            <person name="Jhangiani S.N."/>
            <person name="Joshi V."/>
            <person name="Khan Z.M."/>
            <person name="Jackson L."/>
            <person name="Kovar C."/>
            <person name="Kowis A."/>
            <person name="Lee S."/>
            <person name="Lewis L.R."/>
            <person name="Margolis J."/>
            <person name="Morgan M."/>
            <person name="Nazareth L.V."/>
            <person name="Nguyen N."/>
            <person name="Okwuonu G."/>
            <person name="Parker D."/>
            <person name="Richards S."/>
            <person name="Ruiz S.J."/>
            <person name="Santibanez J."/>
            <person name="Savard J."/>
            <person name="Scherer S.E."/>
            <person name="Schneider B."/>
            <person name="Sodergren E."/>
            <person name="Tautz D."/>
            <person name="Vattahil S."/>
            <person name="Villasana D."/>
            <person name="White C.S."/>
            <person name="Wright R."/>
            <person name="Park Y."/>
            <person name="Beeman R.W."/>
            <person name="Lord J."/>
            <person name="Oppert B."/>
            <person name="Lorenzen M."/>
            <person name="Brown S."/>
            <person name="Wang L."/>
            <person name="Savard J."/>
            <person name="Tautz D."/>
            <person name="Richards S."/>
            <person name="Weinstock G."/>
            <person name="Gibbs R.A."/>
            <person name="Liu Y."/>
            <person name="Worley K."/>
            <person name="Weinstock G."/>
            <person name="Elsik C.G."/>
            <person name="Reese J.T."/>
            <person name="Elhaik E."/>
            <person name="Landan G."/>
            <person name="Graur D."/>
            <person name="Arensburger P."/>
            <person name="Atkinson P."/>
            <person name="Beeman R.W."/>
            <person name="Beidler J."/>
            <person name="Brown S.J."/>
            <person name="Demuth J.P."/>
            <person name="Drury D.W."/>
            <person name="Du Y.Z."/>
            <person name="Fujiwara H."/>
            <person name="Lorenzen M."/>
            <person name="Maselli V."/>
            <person name="Osanai M."/>
            <person name="Park Y."/>
            <person name="Robertson H.M."/>
            <person name="Tu Z."/>
            <person name="Wang J.J."/>
            <person name="Wang S."/>
            <person name="Richards S."/>
            <person name="Song H."/>
            <person name="Zhang L."/>
            <person name="Sodergren E."/>
            <person name="Werner D."/>
            <person name="Stanke M."/>
            <person name="Morgenstern B."/>
            <person name="Solovyev V."/>
            <person name="Kosarev P."/>
            <person name="Brown G."/>
            <person name="Chen H.C."/>
            <person name="Ermolaeva O."/>
            <person name="Hlavina W."/>
            <person name="Kapustin Y."/>
            <person name="Kiryutin B."/>
            <person name="Kitts P."/>
            <person name="Maglott D."/>
            <person name="Pruitt K."/>
            <person name="Sapojnikov V."/>
            <person name="Souvorov A."/>
            <person name="Mackey A.J."/>
            <person name="Waterhouse R.M."/>
            <person name="Wyder S."/>
            <person name="Zdobnov E.M."/>
            <person name="Zdobnov E.M."/>
            <person name="Wyder S."/>
            <person name="Kriventseva E.V."/>
            <person name="Kadowaki T."/>
            <person name="Bork P."/>
            <person name="Aranda M."/>
            <person name="Bao R."/>
            <person name="Beermann A."/>
            <person name="Berns N."/>
            <person name="Bolognesi R."/>
            <person name="Bonneton F."/>
            <person name="Bopp D."/>
            <person name="Brown S.J."/>
            <person name="Bucher G."/>
            <person name="Butts T."/>
            <person name="Chaumot A."/>
            <person name="Denell R.E."/>
            <person name="Ferrier D.E."/>
            <person name="Friedrich M."/>
            <person name="Gordon C.M."/>
            <person name="Jindra M."/>
            <person name="Klingler M."/>
            <person name="Lan Q."/>
            <person name="Lattorff H.M."/>
            <person name="Laudet V."/>
            <person name="von Levetsow C."/>
            <person name="Liu Z."/>
            <person name="Lutz R."/>
            <person name="Lynch J.A."/>
            <person name="da Fonseca R.N."/>
            <person name="Posnien N."/>
            <person name="Reuter R."/>
            <person name="Roth S."/>
            <person name="Savard J."/>
            <person name="Schinko J.B."/>
            <person name="Schmitt C."/>
            <person name="Schoppmeier M."/>
            <person name="Schroder R."/>
            <person name="Shippy T.D."/>
            <person name="Simonnet F."/>
            <person name="Marques-Souza H."/>
            <person name="Tautz D."/>
            <person name="Tomoyasu Y."/>
            <person name="Trauner J."/>
            <person name="Van der Zee M."/>
            <person name="Vervoort M."/>
            <person name="Wittkopp N."/>
            <person name="Wimmer E.A."/>
            <person name="Yang X."/>
            <person name="Jones A.K."/>
            <person name="Sattelle D.B."/>
            <person name="Ebert P.R."/>
            <person name="Nelson D."/>
            <person name="Scott J.G."/>
            <person name="Beeman R.W."/>
            <person name="Muthukrishnan S."/>
            <person name="Kramer K.J."/>
            <person name="Arakane Y."/>
            <person name="Beeman R.W."/>
            <person name="Zhu Q."/>
            <person name="Hogenkamp D."/>
            <person name="Dixit R."/>
            <person name="Oppert B."/>
            <person name="Jiang H."/>
            <person name="Zou Z."/>
            <person name="Marshall J."/>
            <person name="Elpidina E."/>
            <person name="Vinokurov K."/>
            <person name="Oppert C."/>
            <person name="Zou Z."/>
            <person name="Evans J."/>
            <person name="Lu Z."/>
            <person name="Zhao P."/>
            <person name="Sumathipala N."/>
            <person name="Altincicek B."/>
            <person name="Vilcinskas A."/>
            <person name="Williams M."/>
            <person name="Hultmark D."/>
            <person name="Hetru C."/>
            <person name="Jiang H."/>
            <person name="Grimmelikhuijzen C.J."/>
            <person name="Hauser F."/>
            <person name="Cazzamali G."/>
            <person name="Williamson M."/>
            <person name="Park Y."/>
            <person name="Li B."/>
            <person name="Tanaka Y."/>
            <person name="Predel R."/>
            <person name="Neupert S."/>
            <person name="Schachtner J."/>
            <person name="Verleyen P."/>
            <person name="Raible F."/>
            <person name="Bork P."/>
            <person name="Friedrich M."/>
            <person name="Walden K.K."/>
            <person name="Robertson H.M."/>
            <person name="Angeli S."/>
            <person name="Foret S."/>
            <person name="Bucher G."/>
            <person name="Schuetz S."/>
            <person name="Maleszka R."/>
            <person name="Wimmer E.A."/>
            <person name="Beeman R.W."/>
            <person name="Lorenzen M."/>
            <person name="Tomoyasu Y."/>
            <person name="Miller S.C."/>
            <person name="Grossmann D."/>
            <person name="Bucher G."/>
        </authorList>
    </citation>
    <scope>NUCLEOTIDE SEQUENCE [LARGE SCALE GENOMIC DNA]</scope>
    <source>
        <strain evidence="1 2">Georgia GA2</strain>
    </source>
</reference>
<reference evidence="1 2" key="2">
    <citation type="journal article" date="2010" name="Nucleic Acids Res.">
        <title>BeetleBase in 2010: revisions to provide comprehensive genomic information for Tribolium castaneum.</title>
        <authorList>
            <person name="Kim H.S."/>
            <person name="Murphy T."/>
            <person name="Xia J."/>
            <person name="Caragea D."/>
            <person name="Park Y."/>
            <person name="Beeman R.W."/>
            <person name="Lorenzen M.D."/>
            <person name="Butcher S."/>
            <person name="Manak J.R."/>
            <person name="Brown S.J."/>
        </authorList>
    </citation>
    <scope>GENOME REANNOTATION</scope>
    <source>
        <strain evidence="1 2">Georgia GA2</strain>
    </source>
</reference>
<dbReference type="HOGENOM" id="CLU_2870501_0_0_1"/>
<protein>
    <submittedName>
        <fullName evidence="1">Uncharacterized protein</fullName>
    </submittedName>
</protein>
<evidence type="ECO:0000313" key="2">
    <source>
        <dbReference type="Proteomes" id="UP000007266"/>
    </source>
</evidence>
<name>D6X0F4_TRICA</name>
<evidence type="ECO:0000313" key="1">
    <source>
        <dbReference type="EMBL" id="EFA10536.1"/>
    </source>
</evidence>
<accession>D6X0F4</accession>
<dbReference type="EMBL" id="KQ971372">
    <property type="protein sequence ID" value="EFA10536.1"/>
    <property type="molecule type" value="Genomic_DNA"/>
</dbReference>
<proteinExistence type="predicted"/>
<dbReference type="Proteomes" id="UP000007266">
    <property type="component" value="Linkage group 9"/>
</dbReference>
<organism evidence="1 2">
    <name type="scientific">Tribolium castaneum</name>
    <name type="common">Red flour beetle</name>
    <dbReference type="NCBI Taxonomy" id="7070"/>
    <lineage>
        <taxon>Eukaryota</taxon>
        <taxon>Metazoa</taxon>
        <taxon>Ecdysozoa</taxon>
        <taxon>Arthropoda</taxon>
        <taxon>Hexapoda</taxon>
        <taxon>Insecta</taxon>
        <taxon>Pterygota</taxon>
        <taxon>Neoptera</taxon>
        <taxon>Endopterygota</taxon>
        <taxon>Coleoptera</taxon>
        <taxon>Polyphaga</taxon>
        <taxon>Cucujiformia</taxon>
        <taxon>Tenebrionidae</taxon>
        <taxon>Tenebrionidae incertae sedis</taxon>
        <taxon>Tribolium</taxon>
    </lineage>
</organism>
<dbReference type="InParanoid" id="D6X0F4"/>